<dbReference type="InterPro" id="IPR016541">
    <property type="entry name" value="UCP008505"/>
</dbReference>
<dbReference type="AlphaFoldDB" id="A0A1H7EFQ3"/>
<proteinExistence type="predicted"/>
<dbReference type="Pfam" id="PF14367">
    <property type="entry name" value="DUF4411"/>
    <property type="match status" value="1"/>
</dbReference>
<dbReference type="STRING" id="667676.SAMN05192539_105821"/>
<evidence type="ECO:0008006" key="3">
    <source>
        <dbReference type="Google" id="ProtNLM"/>
    </source>
</evidence>
<accession>A0A1H7EFQ3</accession>
<evidence type="ECO:0000313" key="1">
    <source>
        <dbReference type="EMBL" id="SEK12464.1"/>
    </source>
</evidence>
<keyword evidence="2" id="KW-1185">Reference proteome</keyword>
<name>A0A1H7EFQ3_9BURK</name>
<dbReference type="Proteomes" id="UP000198866">
    <property type="component" value="Unassembled WGS sequence"/>
</dbReference>
<dbReference type="EMBL" id="FNYE01000058">
    <property type="protein sequence ID" value="SEK12464.1"/>
    <property type="molecule type" value="Genomic_DNA"/>
</dbReference>
<gene>
    <name evidence="1" type="ORF">SAMN05192539_105821</name>
</gene>
<protein>
    <recommendedName>
        <fullName evidence="3">PIN domain-containing protein</fullName>
    </recommendedName>
</protein>
<evidence type="ECO:0000313" key="2">
    <source>
        <dbReference type="Proteomes" id="UP000198866"/>
    </source>
</evidence>
<reference evidence="2" key="1">
    <citation type="submission" date="2016-10" db="EMBL/GenBank/DDBJ databases">
        <authorList>
            <person name="Varghese N."/>
            <person name="Submissions S."/>
        </authorList>
    </citation>
    <scope>NUCLEOTIDE SEQUENCE [LARGE SCALE GENOMIC DNA]</scope>
    <source>
        <strain evidence="2">LMG 26031</strain>
    </source>
</reference>
<sequence>MQAFDASSMMHAWDNYPIDQFPSLWTWIANEIAAQRIVMAVVALEEVGHKLPECSTWLRSQNVAWLPMTAAVLSEAMRIKALLGINDDRYSQKASTRTTYSLSRPRS</sequence>
<dbReference type="RefSeq" id="WP_245763553.1">
    <property type="nucleotide sequence ID" value="NZ_FNYE01000058.1"/>
</dbReference>
<organism evidence="1 2">
    <name type="scientific">Paraburkholderia diazotrophica</name>
    <dbReference type="NCBI Taxonomy" id="667676"/>
    <lineage>
        <taxon>Bacteria</taxon>
        <taxon>Pseudomonadati</taxon>
        <taxon>Pseudomonadota</taxon>
        <taxon>Betaproteobacteria</taxon>
        <taxon>Burkholderiales</taxon>
        <taxon>Burkholderiaceae</taxon>
        <taxon>Paraburkholderia</taxon>
    </lineage>
</organism>